<dbReference type="KEGG" id="ssyi:EKG83_00305"/>
<reference evidence="4" key="1">
    <citation type="journal article" date="2021" name="Curr. Microbiol.">
        <title>Complete genome of nocamycin-producing strain Saccharothrix syringae NRRL B-16468 reveals the biosynthetic potential for secondary metabolites.</title>
        <authorList>
            <person name="Mo X."/>
            <person name="Yang S."/>
        </authorList>
    </citation>
    <scope>NUCLEOTIDE SEQUENCE [LARGE SCALE GENOMIC DNA]</scope>
    <source>
        <strain evidence="4">ATCC 51364 / DSM 43886 / JCM 6844 / KCTC 9398 / NBRC 14523 / NRRL B-16468 / INA 2240</strain>
    </source>
</reference>
<dbReference type="OrthoDB" id="3692386at2"/>
<evidence type="ECO:0000256" key="2">
    <source>
        <dbReference type="SAM" id="Phobius"/>
    </source>
</evidence>
<feature type="compositionally biased region" description="Polar residues" evidence="1">
    <location>
        <begin position="77"/>
        <end position="102"/>
    </location>
</feature>
<keyword evidence="2" id="KW-0812">Transmembrane</keyword>
<name>A0A5Q0GQ84_SACSY</name>
<dbReference type="EMBL" id="CP034550">
    <property type="protein sequence ID" value="QFZ16108.1"/>
    <property type="molecule type" value="Genomic_DNA"/>
</dbReference>
<feature type="region of interest" description="Disordered" evidence="1">
    <location>
        <begin position="19"/>
        <end position="148"/>
    </location>
</feature>
<dbReference type="AlphaFoldDB" id="A0A5Q0GQ84"/>
<protein>
    <recommendedName>
        <fullName evidence="5">SHOCT domain-containing protein</fullName>
    </recommendedName>
</protein>
<organism evidence="3 4">
    <name type="scientific">Saccharothrix syringae</name>
    <name type="common">Nocardiopsis syringae</name>
    <dbReference type="NCBI Taxonomy" id="103733"/>
    <lineage>
        <taxon>Bacteria</taxon>
        <taxon>Bacillati</taxon>
        <taxon>Actinomycetota</taxon>
        <taxon>Actinomycetes</taxon>
        <taxon>Pseudonocardiales</taxon>
        <taxon>Pseudonocardiaceae</taxon>
        <taxon>Saccharothrix</taxon>
    </lineage>
</organism>
<keyword evidence="2" id="KW-0472">Membrane</keyword>
<evidence type="ECO:0008006" key="5">
    <source>
        <dbReference type="Google" id="ProtNLM"/>
    </source>
</evidence>
<feature type="transmembrane region" description="Helical" evidence="2">
    <location>
        <begin position="169"/>
        <end position="189"/>
    </location>
</feature>
<evidence type="ECO:0000256" key="1">
    <source>
        <dbReference type="SAM" id="MobiDB-lite"/>
    </source>
</evidence>
<proteinExistence type="predicted"/>
<keyword evidence="4" id="KW-1185">Reference proteome</keyword>
<gene>
    <name evidence="3" type="ORF">EKG83_00305</name>
</gene>
<feature type="compositionally biased region" description="Low complexity" evidence="1">
    <location>
        <begin position="35"/>
        <end position="44"/>
    </location>
</feature>
<accession>A0A5Q0GQ84</accession>
<evidence type="ECO:0000313" key="4">
    <source>
        <dbReference type="Proteomes" id="UP000325787"/>
    </source>
</evidence>
<feature type="compositionally biased region" description="Low complexity" evidence="1">
    <location>
        <begin position="206"/>
        <end position="216"/>
    </location>
</feature>
<feature type="region of interest" description="Disordered" evidence="1">
    <location>
        <begin position="195"/>
        <end position="223"/>
    </location>
</feature>
<evidence type="ECO:0000313" key="3">
    <source>
        <dbReference type="EMBL" id="QFZ16108.1"/>
    </source>
</evidence>
<sequence>MSWQDELRELDTALAEGRISADEYRQQRDNVLSTAAPQVPQVQPQFPPPAQQGSPFAPPLRWEAVNPNAQQQPPPNTDATQVVSNPSVGQQVPNQDATQVVNARQAGGNPDSERTQYVRPVAPPPPPPWQGGGAPPWGSTDFAGEQNPSWIAQGPEVFEDKPSGAGKRVLAILVVVVVLAGIGFGVWYFTRGGGEDPNANGGTGGTSTAASTTTTTEKPKPTDPFEILLEQVPEPGGKDNQRAEVLDMSEVVTEQVMEQGEADLLAAGGATKVAWKAGNKQADEFGPTPDRFSIVVVPMADEAAAQKAVQDLKLYQETRGGLVFIKDPLPDMPPQLVFEKKVEPDLALYRGIWASGKNLVRVNVDQYPMTGEAGLSGSYQRQVHLVLKTFPAA</sequence>
<dbReference type="RefSeq" id="WP_033428135.1">
    <property type="nucleotide sequence ID" value="NZ_CP034550.1"/>
</dbReference>
<keyword evidence="2" id="KW-1133">Transmembrane helix</keyword>
<dbReference type="Proteomes" id="UP000325787">
    <property type="component" value="Chromosome"/>
</dbReference>
<feature type="compositionally biased region" description="Basic and acidic residues" evidence="1">
    <location>
        <begin position="19"/>
        <end position="28"/>
    </location>
</feature>